<reference evidence="5 6" key="2">
    <citation type="submission" date="2018-05" db="EMBL/GenBank/DDBJ databases">
        <authorList>
            <person name="Lanie J.A."/>
            <person name="Ng W.-L."/>
            <person name="Kazmierczak K.M."/>
            <person name="Andrzejewski T.M."/>
            <person name="Davidsen T.M."/>
            <person name="Wayne K.J."/>
            <person name="Tettelin H."/>
            <person name="Glass J.I."/>
            <person name="Rusch D."/>
            <person name="Podicherti R."/>
            <person name="Tsui H.-C.T."/>
            <person name="Winkler M.E."/>
        </authorList>
    </citation>
    <scope>NUCLEOTIDE SEQUENCE [LARGE SCALE GENOMIC DNA]</scope>
    <source>
        <strain evidence="5 6">YBY</strain>
    </source>
</reference>
<dbReference type="Gene3D" id="3.40.190.290">
    <property type="match status" value="1"/>
</dbReference>
<keyword evidence="2" id="KW-0805">Transcription regulation</keyword>
<dbReference type="InterPro" id="IPR050950">
    <property type="entry name" value="HTH-type_LysR_regulators"/>
</dbReference>
<evidence type="ECO:0000313" key="5">
    <source>
        <dbReference type="EMBL" id="PWE14454.1"/>
    </source>
</evidence>
<accession>A0A0M7C3Q9</accession>
<name>A0A0M7C3Q9_ALCFA</name>
<dbReference type="Proteomes" id="UP000245216">
    <property type="component" value="Unassembled WGS sequence"/>
</dbReference>
<sequence length="308" mass="33808">MNPRHLQETALRYFQEVARCGSISQAASNLHVATSAISRQISGLEENLGMALFERHARGMNLTAAGELLLAHARRSAMDAERTLHDIAALQGLQTGLIRIASSEGLAAQLLPQCIAQFREKHQGIRFQLDVLPPHRITMLLLSGQIDIGIKFTQTAEKDIKTLFRRDAPVMALAVPGHPVTRTERISLKSLLAHPLALPGPDTTVRQMMDVACSAQNLSLDPVFSSNHMQSLHQFALSGAGVTVSALLSARHLIEQGLLQASFIHERGLLNRQIEVQALAGRRLPSIVRRFLDELLPQLEIDPQALPK</sequence>
<evidence type="ECO:0000313" key="6">
    <source>
        <dbReference type="Proteomes" id="UP000245216"/>
    </source>
</evidence>
<keyword evidence="3" id="KW-0238">DNA-binding</keyword>
<comment type="similarity">
    <text evidence="1">Belongs to the LysR transcriptional regulatory family.</text>
</comment>
<evidence type="ECO:0000256" key="2">
    <source>
        <dbReference type="ARBA" id="ARBA00023015"/>
    </source>
</evidence>
<dbReference type="EMBL" id="QEXO01000002">
    <property type="protein sequence ID" value="PWE14454.1"/>
    <property type="molecule type" value="Genomic_DNA"/>
</dbReference>
<evidence type="ECO:0000256" key="1">
    <source>
        <dbReference type="ARBA" id="ARBA00009437"/>
    </source>
</evidence>
<dbReference type="GO" id="GO:0003677">
    <property type="term" value="F:DNA binding"/>
    <property type="evidence" value="ECO:0007669"/>
    <property type="project" value="UniProtKB-KW"/>
</dbReference>
<dbReference type="GO" id="GO:0003700">
    <property type="term" value="F:DNA-binding transcription factor activity"/>
    <property type="evidence" value="ECO:0007669"/>
    <property type="project" value="InterPro"/>
</dbReference>
<gene>
    <name evidence="5" type="ORF">DF183_06935</name>
</gene>
<dbReference type="SUPFAM" id="SSF46785">
    <property type="entry name" value="Winged helix' DNA-binding domain"/>
    <property type="match status" value="1"/>
</dbReference>
<dbReference type="GO" id="GO:0005829">
    <property type="term" value="C:cytosol"/>
    <property type="evidence" value="ECO:0007669"/>
    <property type="project" value="TreeGrafter"/>
</dbReference>
<evidence type="ECO:0000256" key="3">
    <source>
        <dbReference type="ARBA" id="ARBA00023125"/>
    </source>
</evidence>
<dbReference type="InterPro" id="IPR036388">
    <property type="entry name" value="WH-like_DNA-bd_sf"/>
</dbReference>
<protein>
    <submittedName>
        <fullName evidence="5">LysR family transcriptional regulator</fullName>
    </submittedName>
</protein>
<dbReference type="InterPro" id="IPR036390">
    <property type="entry name" value="WH_DNA-bd_sf"/>
</dbReference>
<accession>A0A0S2JPM7</accession>
<dbReference type="InterPro" id="IPR005119">
    <property type="entry name" value="LysR_subst-bd"/>
</dbReference>
<organism evidence="5 6">
    <name type="scientific">Alcaligenes faecalis</name>
    <dbReference type="NCBI Taxonomy" id="511"/>
    <lineage>
        <taxon>Bacteria</taxon>
        <taxon>Pseudomonadati</taxon>
        <taxon>Pseudomonadota</taxon>
        <taxon>Betaproteobacteria</taxon>
        <taxon>Burkholderiales</taxon>
        <taxon>Alcaligenaceae</taxon>
        <taxon>Alcaligenes</taxon>
    </lineage>
</organism>
<proteinExistence type="inferred from homology"/>
<evidence type="ECO:0000256" key="4">
    <source>
        <dbReference type="ARBA" id="ARBA00023163"/>
    </source>
</evidence>
<dbReference type="OrthoDB" id="8839922at2"/>
<dbReference type="PRINTS" id="PR00039">
    <property type="entry name" value="HTHLYSR"/>
</dbReference>
<dbReference type="PROSITE" id="PS50931">
    <property type="entry name" value="HTH_LYSR"/>
    <property type="match status" value="1"/>
</dbReference>
<comment type="caution">
    <text evidence="5">The sequence shown here is derived from an EMBL/GenBank/DDBJ whole genome shotgun (WGS) entry which is preliminary data.</text>
</comment>
<dbReference type="InterPro" id="IPR000847">
    <property type="entry name" value="LysR_HTH_N"/>
</dbReference>
<dbReference type="RefSeq" id="WP_042483917.1">
    <property type="nucleotide sequence ID" value="NZ_CAXOKM010000023.1"/>
</dbReference>
<dbReference type="PANTHER" id="PTHR30419:SF30">
    <property type="entry name" value="LYSR FAMILY TRANSCRIPTIONAL REGULATOR"/>
    <property type="match status" value="1"/>
</dbReference>
<reference evidence="5 6" key="1">
    <citation type="submission" date="2018-05" db="EMBL/GenBank/DDBJ databases">
        <title>Genome Sequence of an Efficient Indole-Degrading Bacterium, Alcaligenes sp.YBY.</title>
        <authorList>
            <person name="Yang B."/>
        </authorList>
    </citation>
    <scope>NUCLEOTIDE SEQUENCE [LARGE SCALE GENOMIC DNA]</scope>
    <source>
        <strain evidence="5 6">YBY</strain>
    </source>
</reference>
<dbReference type="KEGG" id="afa:UZ73_05890"/>
<dbReference type="Gene3D" id="1.10.10.10">
    <property type="entry name" value="Winged helix-like DNA-binding domain superfamily/Winged helix DNA-binding domain"/>
    <property type="match status" value="1"/>
</dbReference>
<dbReference type="GeneID" id="29369318"/>
<dbReference type="STRING" id="511.UZ73_05890"/>
<keyword evidence="4" id="KW-0804">Transcription</keyword>
<dbReference type="Pfam" id="PF03466">
    <property type="entry name" value="LysR_substrate"/>
    <property type="match status" value="1"/>
</dbReference>
<dbReference type="FunFam" id="1.10.10.10:FF:000001">
    <property type="entry name" value="LysR family transcriptional regulator"/>
    <property type="match status" value="1"/>
</dbReference>
<dbReference type="SUPFAM" id="SSF53850">
    <property type="entry name" value="Periplasmic binding protein-like II"/>
    <property type="match status" value="1"/>
</dbReference>
<dbReference type="AlphaFoldDB" id="A0A0M7C3Q9"/>
<dbReference type="PANTHER" id="PTHR30419">
    <property type="entry name" value="HTH-TYPE TRANSCRIPTIONAL REGULATOR YBHD"/>
    <property type="match status" value="1"/>
</dbReference>
<dbReference type="Pfam" id="PF00126">
    <property type="entry name" value="HTH_1"/>
    <property type="match status" value="1"/>
</dbReference>